<feature type="transmembrane region" description="Helical" evidence="6">
    <location>
        <begin position="296"/>
        <end position="315"/>
    </location>
</feature>
<dbReference type="InterPro" id="IPR020846">
    <property type="entry name" value="MFS_dom"/>
</dbReference>
<feature type="transmembrane region" description="Helical" evidence="6">
    <location>
        <begin position="265"/>
        <end position="284"/>
    </location>
</feature>
<protein>
    <recommendedName>
        <fullName evidence="7">Major facilitator superfamily (MFS) profile domain-containing protein</fullName>
    </recommendedName>
</protein>
<dbReference type="VEuPathDB" id="FungiDB:F4678DRAFT_484626"/>
<gene>
    <name evidence="8" type="ORF">NPX13_g1940</name>
</gene>
<comment type="caution">
    <text evidence="8">The sequence shown here is derived from an EMBL/GenBank/DDBJ whole genome shotgun (WGS) entry which is preliminary data.</text>
</comment>
<dbReference type="VEuPathDB" id="FungiDB:F4678DRAFT_468045"/>
<dbReference type="InterPro" id="IPR005828">
    <property type="entry name" value="MFS_sugar_transport-like"/>
</dbReference>
<keyword evidence="5 6" id="KW-0472">Membrane</keyword>
<feature type="transmembrane region" description="Helical" evidence="6">
    <location>
        <begin position="235"/>
        <end position="253"/>
    </location>
</feature>
<feature type="domain" description="Major facilitator superfamily (MFS) profile" evidence="7">
    <location>
        <begin position="1"/>
        <end position="388"/>
    </location>
</feature>
<keyword evidence="9" id="KW-1185">Reference proteome</keyword>
<dbReference type="PANTHER" id="PTHR48022:SF2">
    <property type="entry name" value="PLASTIDIC GLUCOSE TRANSPORTER 4"/>
    <property type="match status" value="1"/>
</dbReference>
<keyword evidence="4 6" id="KW-1133">Transmembrane helix</keyword>
<sequence length="432" mass="47597">MKNFIKQTALIRPPPSAALDYNAVSTSDEDADASLSKPVRPPNVKYVYGLTCFVSLGAFLFGWDQGVMAMIIADDRWLELMQPANDWSVGFVVSIYNIGCVIGALTIGVFADACGRERTISLASTVFIIGALLQAASYTIAQIERYECALEVLTRLHGSAVAEEEIRVIRETVQGEVSVKDRAGTSWADMFRGSVLRVTLLGMGIQMFQQTTGTNGIFYYAPKLFKKGGITDPKLANLATGGIGVTLFLSSWIPVFYFDRYGRRTWFQIGLVGMIVALTGICIFQQHAADYPHSPINYAIVVFPYLFFTFFNASWSSGSWTYAAEIFSLPLRAKGNALCTASLWISNFLVAQVSPPIESATGYGLYILFIIICVIAFFFVRFALVETKGRSLEEMAELFGIDEVDVKDEEERGTVTQGLLRTTSGDDDFVDD</sequence>
<dbReference type="Proteomes" id="UP001148614">
    <property type="component" value="Unassembled WGS sequence"/>
</dbReference>
<keyword evidence="3 6" id="KW-0812">Transmembrane</keyword>
<proteinExistence type="inferred from homology"/>
<evidence type="ECO:0000256" key="2">
    <source>
        <dbReference type="ARBA" id="ARBA00010992"/>
    </source>
</evidence>
<evidence type="ECO:0000259" key="7">
    <source>
        <dbReference type="PROSITE" id="PS50850"/>
    </source>
</evidence>
<reference evidence="8" key="1">
    <citation type="submission" date="2022-07" db="EMBL/GenBank/DDBJ databases">
        <title>Genome Sequence of Xylaria arbuscula.</title>
        <authorList>
            <person name="Buettner E."/>
        </authorList>
    </citation>
    <scope>NUCLEOTIDE SEQUENCE</scope>
    <source>
        <strain evidence="8">VT107</strain>
    </source>
</reference>
<feature type="transmembrane region" description="Helical" evidence="6">
    <location>
        <begin position="87"/>
        <end position="111"/>
    </location>
</feature>
<evidence type="ECO:0000313" key="9">
    <source>
        <dbReference type="Proteomes" id="UP001148614"/>
    </source>
</evidence>
<dbReference type="AlphaFoldDB" id="A0A9W8NKJ5"/>
<dbReference type="PANTHER" id="PTHR48022">
    <property type="entry name" value="PLASTIDIC GLUCOSE TRANSPORTER 4"/>
    <property type="match status" value="1"/>
</dbReference>
<dbReference type="InterPro" id="IPR036259">
    <property type="entry name" value="MFS_trans_sf"/>
</dbReference>
<evidence type="ECO:0000256" key="1">
    <source>
        <dbReference type="ARBA" id="ARBA00004141"/>
    </source>
</evidence>
<dbReference type="PROSITE" id="PS50850">
    <property type="entry name" value="MFS"/>
    <property type="match status" value="1"/>
</dbReference>
<dbReference type="GO" id="GO:0016020">
    <property type="term" value="C:membrane"/>
    <property type="evidence" value="ECO:0007669"/>
    <property type="project" value="UniProtKB-SubCell"/>
</dbReference>
<dbReference type="SUPFAM" id="SSF103473">
    <property type="entry name" value="MFS general substrate transporter"/>
    <property type="match status" value="2"/>
</dbReference>
<accession>A0A9W8NKJ5</accession>
<evidence type="ECO:0000256" key="6">
    <source>
        <dbReference type="SAM" id="Phobius"/>
    </source>
</evidence>
<comment type="subcellular location">
    <subcellularLocation>
        <location evidence="1">Membrane</location>
        <topology evidence="1">Multi-pass membrane protein</topology>
    </subcellularLocation>
</comment>
<organism evidence="8 9">
    <name type="scientific">Xylaria arbuscula</name>
    <dbReference type="NCBI Taxonomy" id="114810"/>
    <lineage>
        <taxon>Eukaryota</taxon>
        <taxon>Fungi</taxon>
        <taxon>Dikarya</taxon>
        <taxon>Ascomycota</taxon>
        <taxon>Pezizomycotina</taxon>
        <taxon>Sordariomycetes</taxon>
        <taxon>Xylariomycetidae</taxon>
        <taxon>Xylariales</taxon>
        <taxon>Xylariaceae</taxon>
        <taxon>Xylaria</taxon>
    </lineage>
</organism>
<feature type="transmembrane region" description="Helical" evidence="6">
    <location>
        <begin position="363"/>
        <end position="384"/>
    </location>
</feature>
<evidence type="ECO:0000256" key="3">
    <source>
        <dbReference type="ARBA" id="ARBA00022692"/>
    </source>
</evidence>
<dbReference type="Pfam" id="PF00083">
    <property type="entry name" value="Sugar_tr"/>
    <property type="match status" value="2"/>
</dbReference>
<dbReference type="Gene3D" id="1.20.1250.20">
    <property type="entry name" value="MFS general substrate transporter like domains"/>
    <property type="match status" value="2"/>
</dbReference>
<dbReference type="EMBL" id="JANPWZ010000189">
    <property type="protein sequence ID" value="KAJ3578625.1"/>
    <property type="molecule type" value="Genomic_DNA"/>
</dbReference>
<name>A0A9W8NKJ5_9PEZI</name>
<evidence type="ECO:0000313" key="8">
    <source>
        <dbReference type="EMBL" id="KAJ3578625.1"/>
    </source>
</evidence>
<dbReference type="GO" id="GO:0005351">
    <property type="term" value="F:carbohydrate:proton symporter activity"/>
    <property type="evidence" value="ECO:0007669"/>
    <property type="project" value="TreeGrafter"/>
</dbReference>
<evidence type="ECO:0000256" key="5">
    <source>
        <dbReference type="ARBA" id="ARBA00023136"/>
    </source>
</evidence>
<evidence type="ECO:0000256" key="4">
    <source>
        <dbReference type="ARBA" id="ARBA00022989"/>
    </source>
</evidence>
<dbReference type="InterPro" id="IPR050360">
    <property type="entry name" value="MFS_Sugar_Transporters"/>
</dbReference>
<feature type="transmembrane region" description="Helical" evidence="6">
    <location>
        <begin position="46"/>
        <end position="63"/>
    </location>
</feature>
<comment type="similarity">
    <text evidence="2">Belongs to the major facilitator superfamily. Sugar transporter (TC 2.A.1.1) family.</text>
</comment>